<comment type="caution">
    <text evidence="1">The sequence shown here is derived from an EMBL/GenBank/DDBJ whole genome shotgun (WGS) entry which is preliminary data.</text>
</comment>
<organism evidence="1 2">
    <name type="scientific">Holotrichia oblita</name>
    <name type="common">Chafer beetle</name>
    <dbReference type="NCBI Taxonomy" id="644536"/>
    <lineage>
        <taxon>Eukaryota</taxon>
        <taxon>Metazoa</taxon>
        <taxon>Ecdysozoa</taxon>
        <taxon>Arthropoda</taxon>
        <taxon>Hexapoda</taxon>
        <taxon>Insecta</taxon>
        <taxon>Pterygota</taxon>
        <taxon>Neoptera</taxon>
        <taxon>Endopterygota</taxon>
        <taxon>Coleoptera</taxon>
        <taxon>Polyphaga</taxon>
        <taxon>Scarabaeiformia</taxon>
        <taxon>Scarabaeidae</taxon>
        <taxon>Melolonthinae</taxon>
        <taxon>Holotrichia</taxon>
    </lineage>
</organism>
<evidence type="ECO:0000313" key="2">
    <source>
        <dbReference type="Proteomes" id="UP001056778"/>
    </source>
</evidence>
<sequence>MDSHSIHVMTIANSIIGVSIIAMPYCFKQCGIILSIIMLIFSSIISRLSCHFLLKSAIRARLRTFEFLAYHAFGSLGKFVVEIGMIGFLLGTCIAFFVVMGDLGPEIVAEMIGIKNTNTLRSGILISLAIFCVLPLGLLRNVDSLNAVCIATIGFYGCLVLKIMAESSPHILTGDWYNKVEFWRTEGALQCIPIFSMALFCQTQLFEIYQAIPNASLEKMNALIRIAVNICTCVYIFVGIFGYIAFSEKTFTGNVLLSLTPSVLTEVIKIGFVLSLAFSFPLIIFPCRASLFSLIYRPTYAMLHDGGAHFIPETKFRTITIFIILISLIIGILIPNIELVLGLVGSTIGVSICVLFPATCFICMVKKNTNERILAQMMLFIGIVVMVLGTYANVNAVDDITLGSVTQQSDLKPPVVDLHKPEDQILAQIQTTGKFYSILFAFYKFITRFKILNYSVHIICSISLM</sequence>
<protein>
    <submittedName>
        <fullName evidence="1">Amino acid transporter</fullName>
    </submittedName>
</protein>
<dbReference type="Proteomes" id="UP001056778">
    <property type="component" value="Chromosome 1"/>
</dbReference>
<gene>
    <name evidence="1" type="ORF">MML48_1g03808</name>
</gene>
<proteinExistence type="predicted"/>
<evidence type="ECO:0000313" key="1">
    <source>
        <dbReference type="EMBL" id="KAI4470037.1"/>
    </source>
</evidence>
<accession>A0ACB9TTE6</accession>
<reference evidence="1" key="1">
    <citation type="submission" date="2022-04" db="EMBL/GenBank/DDBJ databases">
        <title>Chromosome-scale genome assembly of Holotrichia oblita Faldermann.</title>
        <authorList>
            <person name="Rongchong L."/>
        </authorList>
    </citation>
    <scope>NUCLEOTIDE SEQUENCE</scope>
    <source>
        <strain evidence="1">81SQS9</strain>
    </source>
</reference>
<dbReference type="EMBL" id="CM043015">
    <property type="protein sequence ID" value="KAI4470037.1"/>
    <property type="molecule type" value="Genomic_DNA"/>
</dbReference>
<keyword evidence="2" id="KW-1185">Reference proteome</keyword>
<name>A0ACB9TTE6_HOLOL</name>